<feature type="region of interest" description="Disordered" evidence="1">
    <location>
        <begin position="378"/>
        <end position="398"/>
    </location>
</feature>
<feature type="compositionally biased region" description="Polar residues" evidence="1">
    <location>
        <begin position="378"/>
        <end position="387"/>
    </location>
</feature>
<comment type="caution">
    <text evidence="2">The sequence shown here is derived from an EMBL/GenBank/DDBJ whole genome shotgun (WGS) entry which is preliminary data.</text>
</comment>
<feature type="region of interest" description="Disordered" evidence="1">
    <location>
        <begin position="29"/>
        <end position="81"/>
    </location>
</feature>
<protein>
    <submittedName>
        <fullName evidence="2">Uncharacterized protein</fullName>
    </submittedName>
</protein>
<sequence length="398" mass="44507">MQSSNLARECEELAAQIAALRTEFSTPTQDISIPTSVNSPRTTHAVVNKPPLPPKSSRRFGHKTAPLEPTLSTGEVDPLSHPTTSVFVTEVRPVRQELQDLDAHLARVALPTPEAALKENPFSLPPRSATPARSRRASESGAYTEFRERLQDDETREAAKQQEELAKETSRTNESSRSIMRNKPLTLSVSERFTLEIIPDDKHTSIWDDVLGIDDTYAWPGKLIIVDNQPWAHSYTLSFFEDFSIQLDALLEPRNEPPAESSELAYAWQTNYSGYRVPSPAGLCDTPPIKNDRGIALDRRMCVGEPDESDEPRLWMRRFWVPIPLYLFARSEHRTFVCSAKVTVRDAVMTGEIVAERVIVSIERLICKRLLAGTLSTMGNTPETTAHSDAGLEPFVDS</sequence>
<accession>A0AAD7U0X2</accession>
<feature type="compositionally biased region" description="Basic and acidic residues" evidence="1">
    <location>
        <begin position="145"/>
        <end position="171"/>
    </location>
</feature>
<feature type="region of interest" description="Disordered" evidence="1">
    <location>
        <begin position="117"/>
        <end position="179"/>
    </location>
</feature>
<evidence type="ECO:0000313" key="3">
    <source>
        <dbReference type="Proteomes" id="UP001215151"/>
    </source>
</evidence>
<name>A0AAD7U0X2_9APHY</name>
<reference evidence="2" key="1">
    <citation type="submission" date="2022-11" db="EMBL/GenBank/DDBJ databases">
        <title>Genome Sequence of Cubamyces cubensis.</title>
        <authorList>
            <person name="Buettner E."/>
        </authorList>
    </citation>
    <scope>NUCLEOTIDE SEQUENCE</scope>
    <source>
        <strain evidence="2">MPL-01</strain>
    </source>
</reference>
<evidence type="ECO:0000313" key="2">
    <source>
        <dbReference type="EMBL" id="KAJ8489147.1"/>
    </source>
</evidence>
<dbReference type="Proteomes" id="UP001215151">
    <property type="component" value="Unassembled WGS sequence"/>
</dbReference>
<evidence type="ECO:0000256" key="1">
    <source>
        <dbReference type="SAM" id="MobiDB-lite"/>
    </source>
</evidence>
<gene>
    <name evidence="2" type="ORF">ONZ51_g3118</name>
</gene>
<dbReference type="EMBL" id="JAPEVG010000053">
    <property type="protein sequence ID" value="KAJ8489147.1"/>
    <property type="molecule type" value="Genomic_DNA"/>
</dbReference>
<proteinExistence type="predicted"/>
<organism evidence="2 3">
    <name type="scientific">Trametes cubensis</name>
    <dbReference type="NCBI Taxonomy" id="1111947"/>
    <lineage>
        <taxon>Eukaryota</taxon>
        <taxon>Fungi</taxon>
        <taxon>Dikarya</taxon>
        <taxon>Basidiomycota</taxon>
        <taxon>Agaricomycotina</taxon>
        <taxon>Agaricomycetes</taxon>
        <taxon>Polyporales</taxon>
        <taxon>Polyporaceae</taxon>
        <taxon>Trametes</taxon>
    </lineage>
</organism>
<feature type="compositionally biased region" description="Polar residues" evidence="1">
    <location>
        <begin position="29"/>
        <end position="42"/>
    </location>
</feature>
<dbReference type="AlphaFoldDB" id="A0AAD7U0X2"/>
<keyword evidence="3" id="KW-1185">Reference proteome</keyword>